<dbReference type="PANTHER" id="PTHR43717">
    <property type="entry name" value="ANAEROBIC NITRIC OXIDE REDUCTASE FLAVORUBREDOXIN"/>
    <property type="match status" value="1"/>
</dbReference>
<dbReference type="CDD" id="cd07709">
    <property type="entry name" value="flavodiiron_proteins_MBL-fold"/>
    <property type="match status" value="1"/>
</dbReference>
<dbReference type="EMBL" id="JACRSS010000003">
    <property type="protein sequence ID" value="MBC8538656.1"/>
    <property type="molecule type" value="Genomic_DNA"/>
</dbReference>
<dbReference type="PROSITE" id="PS00201">
    <property type="entry name" value="FLAVODOXIN"/>
    <property type="match status" value="1"/>
</dbReference>
<dbReference type="SUPFAM" id="SSF56281">
    <property type="entry name" value="Metallo-hydrolase/oxidoreductase"/>
    <property type="match status" value="1"/>
</dbReference>
<dbReference type="PROSITE" id="PS50902">
    <property type="entry name" value="FLAVODOXIN_LIKE"/>
    <property type="match status" value="1"/>
</dbReference>
<dbReference type="InterPro" id="IPR016440">
    <property type="entry name" value="Rubredoxin-O_OxRdtase"/>
</dbReference>
<keyword evidence="4" id="KW-1185">Reference proteome</keyword>
<evidence type="ECO:0000259" key="2">
    <source>
        <dbReference type="PROSITE" id="PS50902"/>
    </source>
</evidence>
<dbReference type="Gene3D" id="3.40.50.360">
    <property type="match status" value="1"/>
</dbReference>
<dbReference type="Pfam" id="PF19583">
    <property type="entry name" value="ODP"/>
    <property type="match status" value="1"/>
</dbReference>
<dbReference type="PANTHER" id="PTHR43717:SF1">
    <property type="entry name" value="ANAEROBIC NITRIC OXIDE REDUCTASE FLAVORUBREDOXIN"/>
    <property type="match status" value="1"/>
</dbReference>
<dbReference type="GO" id="GO:0009055">
    <property type="term" value="F:electron transfer activity"/>
    <property type="evidence" value="ECO:0007669"/>
    <property type="project" value="InterPro"/>
</dbReference>
<comment type="caution">
    <text evidence="3">The sequence shown here is derived from an EMBL/GenBank/DDBJ whole genome shotgun (WGS) entry which is preliminary data.</text>
</comment>
<dbReference type="SMART" id="SM00849">
    <property type="entry name" value="Lactamase_B"/>
    <property type="match status" value="1"/>
</dbReference>
<dbReference type="InterPro" id="IPR029039">
    <property type="entry name" value="Flavoprotein-like_sf"/>
</dbReference>
<evidence type="ECO:0000313" key="3">
    <source>
        <dbReference type="EMBL" id="MBC8538656.1"/>
    </source>
</evidence>
<dbReference type="GO" id="GO:0016651">
    <property type="term" value="F:oxidoreductase activity, acting on NAD(P)H"/>
    <property type="evidence" value="ECO:0007669"/>
    <property type="project" value="UniProtKB-ARBA"/>
</dbReference>
<dbReference type="InterPro" id="IPR001226">
    <property type="entry name" value="Flavodoxin_CS"/>
</dbReference>
<dbReference type="InterPro" id="IPR001279">
    <property type="entry name" value="Metallo-B-lactamas"/>
</dbReference>
<dbReference type="Gene3D" id="3.60.15.10">
    <property type="entry name" value="Ribonuclease Z/Hydroxyacylglutathione hydrolase-like"/>
    <property type="match status" value="1"/>
</dbReference>
<dbReference type="InterPro" id="IPR036866">
    <property type="entry name" value="RibonucZ/Hydroxyglut_hydro"/>
</dbReference>
<dbReference type="GO" id="GO:0010181">
    <property type="term" value="F:FMN binding"/>
    <property type="evidence" value="ECO:0007669"/>
    <property type="project" value="InterPro"/>
</dbReference>
<dbReference type="SUPFAM" id="SSF52218">
    <property type="entry name" value="Flavoproteins"/>
    <property type="match status" value="1"/>
</dbReference>
<dbReference type="RefSeq" id="WP_249280377.1">
    <property type="nucleotide sequence ID" value="NZ_JACRSS010000003.1"/>
</dbReference>
<gene>
    <name evidence="3" type="ORF">H8693_06875</name>
</gene>
<comment type="similarity">
    <text evidence="1">In the N-terminal section; belongs to the zinc metallo-hydrolase group 3 family.</text>
</comment>
<dbReference type="AlphaFoldDB" id="A0A926HXD7"/>
<reference evidence="3" key="1">
    <citation type="submission" date="2020-08" db="EMBL/GenBank/DDBJ databases">
        <title>Genome public.</title>
        <authorList>
            <person name="Liu C."/>
            <person name="Sun Q."/>
        </authorList>
    </citation>
    <scope>NUCLEOTIDE SEQUENCE</scope>
    <source>
        <strain evidence="3">NSJ-63</strain>
    </source>
</reference>
<sequence>MHCTREVTKDIIWVGGNDRRLALFENLFPIPDGVSYNSYVILDEKTAVMDTVDASITRQFIENVEHALGGRKLDYLVINHMEPDHCATIGELLRIHPELTLVGNEKTFRLISQFYDIDMEGRTLAVKEGDTLCLGKHTLHFVFAPMVHWPEVMMAYEESEKILFAADAFGSFGAHNGALFSDEVADAKAELPEMRRYYGNIVGKYGPQVQAVLKKAAGLDIAVICPLHGLIWRGDFGWVLEAYDKWSKYEPEEKSVVVFYASMYGDTQNAAEILAGMLAQEGVKGIRVYDVSKTHVSYLISEVFRCSHLVMAAPTYNNGLYPAMENLLTDMAALNLQNRTVGLIANGSWAPQSGKIMDAKLSAMKNMRVLDGTVTLRSSLKEEQTEELAALCRQIVESL</sequence>
<name>A0A926HXD7_9FIRM</name>
<evidence type="ECO:0000313" key="4">
    <source>
        <dbReference type="Proteomes" id="UP000617951"/>
    </source>
</evidence>
<dbReference type="GO" id="GO:0046872">
    <property type="term" value="F:metal ion binding"/>
    <property type="evidence" value="ECO:0007669"/>
    <property type="project" value="InterPro"/>
</dbReference>
<dbReference type="InterPro" id="IPR008254">
    <property type="entry name" value="Flavodoxin/NO_synth"/>
</dbReference>
<dbReference type="PIRSF" id="PIRSF005243">
    <property type="entry name" value="ROO"/>
    <property type="match status" value="1"/>
</dbReference>
<protein>
    <submittedName>
        <fullName evidence="3">FprA family A-type flavoprotein</fullName>
    </submittedName>
</protein>
<organism evidence="3 4">
    <name type="scientific">Guopingia tenuis</name>
    <dbReference type="NCBI Taxonomy" id="2763656"/>
    <lineage>
        <taxon>Bacteria</taxon>
        <taxon>Bacillati</taxon>
        <taxon>Bacillota</taxon>
        <taxon>Clostridia</taxon>
        <taxon>Christensenellales</taxon>
        <taxon>Christensenellaceae</taxon>
        <taxon>Guopingia</taxon>
    </lineage>
</organism>
<accession>A0A926HXD7</accession>
<dbReference type="Pfam" id="PF00258">
    <property type="entry name" value="Flavodoxin_1"/>
    <property type="match status" value="1"/>
</dbReference>
<dbReference type="Proteomes" id="UP000617951">
    <property type="component" value="Unassembled WGS sequence"/>
</dbReference>
<dbReference type="InterPro" id="IPR045761">
    <property type="entry name" value="ODP_dom"/>
</dbReference>
<evidence type="ECO:0000256" key="1">
    <source>
        <dbReference type="ARBA" id="ARBA00007121"/>
    </source>
</evidence>
<proteinExistence type="inferred from homology"/>
<feature type="domain" description="Flavodoxin-like" evidence="2">
    <location>
        <begin position="256"/>
        <end position="396"/>
    </location>
</feature>